<proteinExistence type="predicted"/>
<name>A0A484KNR6_9ASTE</name>
<sequence length="206" mass="22972">MNRGRLSLEDLSQVSGCKRQVRLRGASTVIPGAKKPSTGVVAERHYAAATVGVPATVFYPHGRCNVSIEAIRPRKTPISTQFRSWHSHRWNLVIFALQTNRLCSDSLPPLLRFAAADAQTRRRRYSDLLPTTARTSATFEVEEVEVGSATYSRLPLIPLEEEEDKHGGATRLAKKKEKRKDRGNCAEGGKRYHPIFPWKCLSGGMC</sequence>
<protein>
    <submittedName>
        <fullName evidence="2">Uncharacterized protein</fullName>
    </submittedName>
</protein>
<dbReference type="AlphaFoldDB" id="A0A484KNR6"/>
<gene>
    <name evidence="2" type="ORF">CCAM_LOCUS6573</name>
</gene>
<organism evidence="2 3">
    <name type="scientific">Cuscuta campestris</name>
    <dbReference type="NCBI Taxonomy" id="132261"/>
    <lineage>
        <taxon>Eukaryota</taxon>
        <taxon>Viridiplantae</taxon>
        <taxon>Streptophyta</taxon>
        <taxon>Embryophyta</taxon>
        <taxon>Tracheophyta</taxon>
        <taxon>Spermatophyta</taxon>
        <taxon>Magnoliopsida</taxon>
        <taxon>eudicotyledons</taxon>
        <taxon>Gunneridae</taxon>
        <taxon>Pentapetalae</taxon>
        <taxon>asterids</taxon>
        <taxon>lamiids</taxon>
        <taxon>Solanales</taxon>
        <taxon>Convolvulaceae</taxon>
        <taxon>Cuscuteae</taxon>
        <taxon>Cuscuta</taxon>
        <taxon>Cuscuta subgen. Grammica</taxon>
        <taxon>Cuscuta sect. Cleistogrammica</taxon>
    </lineage>
</organism>
<evidence type="ECO:0000256" key="1">
    <source>
        <dbReference type="SAM" id="MobiDB-lite"/>
    </source>
</evidence>
<evidence type="ECO:0000313" key="2">
    <source>
        <dbReference type="EMBL" id="VFQ64797.1"/>
    </source>
</evidence>
<dbReference type="Proteomes" id="UP000595140">
    <property type="component" value="Unassembled WGS sequence"/>
</dbReference>
<reference evidence="2 3" key="1">
    <citation type="submission" date="2018-04" db="EMBL/GenBank/DDBJ databases">
        <authorList>
            <person name="Vogel A."/>
        </authorList>
    </citation>
    <scope>NUCLEOTIDE SEQUENCE [LARGE SCALE GENOMIC DNA]</scope>
</reference>
<keyword evidence="3" id="KW-1185">Reference proteome</keyword>
<feature type="region of interest" description="Disordered" evidence="1">
    <location>
        <begin position="164"/>
        <end position="186"/>
    </location>
</feature>
<dbReference type="EMBL" id="OOIL02000426">
    <property type="protein sequence ID" value="VFQ64797.1"/>
    <property type="molecule type" value="Genomic_DNA"/>
</dbReference>
<accession>A0A484KNR6</accession>
<evidence type="ECO:0000313" key="3">
    <source>
        <dbReference type="Proteomes" id="UP000595140"/>
    </source>
</evidence>